<organism evidence="2">
    <name type="scientific">Neisseria gonorrhoeae</name>
    <dbReference type="NCBI Taxonomy" id="485"/>
    <lineage>
        <taxon>Bacteria</taxon>
        <taxon>Pseudomonadati</taxon>
        <taxon>Pseudomonadota</taxon>
        <taxon>Betaproteobacteria</taxon>
        <taxon>Neisseriales</taxon>
        <taxon>Neisseriaceae</taxon>
        <taxon>Neisseria</taxon>
    </lineage>
</organism>
<evidence type="ECO:0000256" key="1">
    <source>
        <dbReference type="SAM" id="MobiDB-lite"/>
    </source>
</evidence>
<protein>
    <submittedName>
        <fullName evidence="2">Uncharacterized protein</fullName>
    </submittedName>
</protein>
<reference evidence="2" key="1">
    <citation type="submission" date="2018-06" db="EMBL/GenBank/DDBJ databases">
        <authorList>
            <consortium name="Pathogen Informatics"/>
            <person name="Doyle S."/>
        </authorList>
    </citation>
    <scope>NUCLEOTIDE SEQUENCE [LARGE SCALE GENOMIC DNA]</scope>
    <source>
        <strain evidence="2">NCTC11421</strain>
    </source>
</reference>
<proteinExistence type="predicted"/>
<feature type="region of interest" description="Disordered" evidence="1">
    <location>
        <begin position="1"/>
        <end position="47"/>
    </location>
</feature>
<feature type="compositionally biased region" description="Polar residues" evidence="1">
    <location>
        <begin position="1"/>
        <end position="13"/>
    </location>
</feature>
<dbReference type="AlphaFoldDB" id="A0A378VVX7"/>
<accession>A0A378VVX7</accession>
<sequence length="47" mass="5670">MNTDFQRSSNNWANRPKRSGRKQEAEKTSKNKNRIWIFHKQSDKSPH</sequence>
<name>A0A378VVX7_NEIGO</name>
<dbReference type="EMBL" id="UGRI01000001">
    <property type="protein sequence ID" value="SUA21239.1"/>
    <property type="molecule type" value="Genomic_DNA"/>
</dbReference>
<gene>
    <name evidence="2" type="ORF">NCTC11421_01323</name>
</gene>
<evidence type="ECO:0000313" key="2">
    <source>
        <dbReference type="EMBL" id="SUA21239.1"/>
    </source>
</evidence>